<dbReference type="Pfam" id="PF07904">
    <property type="entry name" value="Eaf7"/>
    <property type="match status" value="1"/>
</dbReference>
<feature type="compositionally biased region" description="Basic and acidic residues" evidence="7">
    <location>
        <begin position="340"/>
        <end position="351"/>
    </location>
</feature>
<feature type="region of interest" description="Disordered" evidence="7">
    <location>
        <begin position="1"/>
        <end position="30"/>
    </location>
</feature>
<evidence type="ECO:0000256" key="2">
    <source>
        <dbReference type="ARBA" id="ARBA00007117"/>
    </source>
</evidence>
<dbReference type="PANTHER" id="PTHR13581">
    <property type="entry name" value="MRG-BINDING PROTEIN"/>
    <property type="match status" value="1"/>
</dbReference>
<evidence type="ECO:0000313" key="8">
    <source>
        <dbReference type="EMBL" id="KCV68274.1"/>
    </source>
</evidence>
<dbReference type="STRING" id="691883.A0A058Z1V9"/>
<protein>
    <submittedName>
        <fullName evidence="8">Uncharacterized protein</fullName>
    </submittedName>
</protein>
<accession>A0A058Z1V9</accession>
<organism evidence="8">
    <name type="scientific">Fonticula alba</name>
    <name type="common">Slime mold</name>
    <dbReference type="NCBI Taxonomy" id="691883"/>
    <lineage>
        <taxon>Eukaryota</taxon>
        <taxon>Rotosphaerida</taxon>
        <taxon>Fonticulaceae</taxon>
        <taxon>Fonticula</taxon>
    </lineage>
</organism>
<feature type="compositionally biased region" description="Basic and acidic residues" evidence="7">
    <location>
        <begin position="162"/>
        <end position="176"/>
    </location>
</feature>
<dbReference type="EMBL" id="KB932209">
    <property type="protein sequence ID" value="KCV68274.1"/>
    <property type="molecule type" value="Genomic_DNA"/>
</dbReference>
<feature type="compositionally biased region" description="Low complexity" evidence="7">
    <location>
        <begin position="450"/>
        <end position="494"/>
    </location>
</feature>
<evidence type="ECO:0000256" key="3">
    <source>
        <dbReference type="ARBA" id="ARBA00022853"/>
    </source>
</evidence>
<keyword evidence="9" id="KW-1185">Reference proteome</keyword>
<gene>
    <name evidence="8" type="ORF">H696_05196</name>
</gene>
<evidence type="ECO:0000256" key="7">
    <source>
        <dbReference type="SAM" id="MobiDB-lite"/>
    </source>
</evidence>
<feature type="compositionally biased region" description="Basic and acidic residues" evidence="7">
    <location>
        <begin position="429"/>
        <end position="442"/>
    </location>
</feature>
<feature type="compositionally biased region" description="Low complexity" evidence="7">
    <location>
        <begin position="231"/>
        <end position="240"/>
    </location>
</feature>
<reference evidence="8" key="1">
    <citation type="submission" date="2013-04" db="EMBL/GenBank/DDBJ databases">
        <title>The Genome Sequence of Fonticula alba ATCC 38817.</title>
        <authorList>
            <consortium name="The Broad Institute Genomics Platform"/>
            <person name="Russ C."/>
            <person name="Cuomo C."/>
            <person name="Burger G."/>
            <person name="Gray M.W."/>
            <person name="Holland P.W.H."/>
            <person name="King N."/>
            <person name="Lang F.B.F."/>
            <person name="Roger A.J."/>
            <person name="Ruiz-Trillo I."/>
            <person name="Brown M."/>
            <person name="Walker B."/>
            <person name="Young S."/>
            <person name="Zeng Q."/>
            <person name="Gargeya S."/>
            <person name="Fitzgerald M."/>
            <person name="Haas B."/>
            <person name="Abouelleil A."/>
            <person name="Allen A.W."/>
            <person name="Alvarado L."/>
            <person name="Arachchi H.M."/>
            <person name="Berlin A.M."/>
            <person name="Chapman S.B."/>
            <person name="Gainer-Dewar J."/>
            <person name="Goldberg J."/>
            <person name="Griggs A."/>
            <person name="Gujja S."/>
            <person name="Hansen M."/>
            <person name="Howarth C."/>
            <person name="Imamovic A."/>
            <person name="Ireland A."/>
            <person name="Larimer J."/>
            <person name="McCowan C."/>
            <person name="Murphy C."/>
            <person name="Pearson M."/>
            <person name="Poon T.W."/>
            <person name="Priest M."/>
            <person name="Roberts A."/>
            <person name="Saif S."/>
            <person name="Shea T."/>
            <person name="Sisk P."/>
            <person name="Sykes S."/>
            <person name="Wortman J."/>
            <person name="Nusbaum C."/>
            <person name="Birren B."/>
        </authorList>
    </citation>
    <scope>NUCLEOTIDE SEQUENCE [LARGE SCALE GENOMIC DNA]</scope>
    <source>
        <strain evidence="8">ATCC 38817</strain>
    </source>
</reference>
<feature type="compositionally biased region" description="Gly residues" evidence="7">
    <location>
        <begin position="13"/>
        <end position="22"/>
    </location>
</feature>
<comment type="subcellular location">
    <subcellularLocation>
        <location evidence="1">Nucleus</location>
    </subcellularLocation>
</comment>
<comment type="similarity">
    <text evidence="2">Belongs to the EAF7 family.</text>
</comment>
<dbReference type="Proteomes" id="UP000030693">
    <property type="component" value="Unassembled WGS sequence"/>
</dbReference>
<dbReference type="InterPro" id="IPR012423">
    <property type="entry name" value="Eaf7/MRGBP"/>
</dbReference>
<dbReference type="GO" id="GO:0006325">
    <property type="term" value="P:chromatin organization"/>
    <property type="evidence" value="ECO:0007669"/>
    <property type="project" value="UniProtKB-KW"/>
</dbReference>
<dbReference type="GeneID" id="20529921"/>
<evidence type="ECO:0000256" key="6">
    <source>
        <dbReference type="ARBA" id="ARBA00023242"/>
    </source>
</evidence>
<evidence type="ECO:0000256" key="5">
    <source>
        <dbReference type="ARBA" id="ARBA00023163"/>
    </source>
</evidence>
<feature type="compositionally biased region" description="Low complexity" evidence="7">
    <location>
        <begin position="549"/>
        <end position="565"/>
    </location>
</feature>
<feature type="region of interest" description="Disordered" evidence="7">
    <location>
        <begin position="317"/>
        <end position="579"/>
    </location>
</feature>
<dbReference type="OrthoDB" id="5595141at2759"/>
<keyword evidence="5" id="KW-0804">Transcription</keyword>
<feature type="compositionally biased region" description="Low complexity" evidence="7">
    <location>
        <begin position="248"/>
        <end position="285"/>
    </location>
</feature>
<keyword evidence="6" id="KW-0539">Nucleus</keyword>
<keyword evidence="4" id="KW-0805">Transcription regulation</keyword>
<keyword evidence="3" id="KW-0156">Chromatin regulator</keyword>
<evidence type="ECO:0000256" key="4">
    <source>
        <dbReference type="ARBA" id="ARBA00023015"/>
    </source>
</evidence>
<evidence type="ECO:0000256" key="1">
    <source>
        <dbReference type="ARBA" id="ARBA00004123"/>
    </source>
</evidence>
<dbReference type="RefSeq" id="XP_009497328.1">
    <property type="nucleotide sequence ID" value="XM_009499053.1"/>
</dbReference>
<feature type="region of interest" description="Disordered" evidence="7">
    <location>
        <begin position="162"/>
        <end position="297"/>
    </location>
</feature>
<sequence length="579" mass="59806">MKSPKEEADSGAPPGGGGGGGDDVPAGAAPPEVAAASVDAALATAAPGAVVAPGEPAGPGCSLPSESFVWTPELEILLFRALKKYKPIGIHKHIRMFAIHHYLSSRLLLTRRLLLAHPRFGEADSPAPRLPVFVPRSALWHRVQQLYDLAGLERLAEDEAAVHEEAEARAEAREDDLPAGMSEDDASEGDMSGVSEDDESASAPALRGRRGVAGRRASSTRGGRTGRGGRRATPQPSGSLAGPGRGPAGARRPGTGGSASNSAASSAVHSPLGLLDDLASSDGGATRPPFHLSSDQPVDFVLPLQIIQRSISLGSLPEHFEGYTPRSSPSPSQTPPVGPHAEDDVRLKAEPVDPPGSLLPRATSPSMGALSDEPPGSPRRSSRFDRHLASKGRSGSPLHSDFQEDGSLTPRRTRRSSRISGRSPSALGHHSDARELDLHTDDSDLAGGDSRPVSSSSGTSSSVSASASPSRSQSPSARSSTPSSPVSNARLSSLRSKRRLSDASDTQAPGSPGAEAGGVSRRRMTRSDSLTAAAAHAPEPSSPRTRRGAAIAAAASIQADALSDSRSGRRALRNAQQED</sequence>
<dbReference type="GO" id="GO:0005634">
    <property type="term" value="C:nucleus"/>
    <property type="evidence" value="ECO:0007669"/>
    <property type="project" value="UniProtKB-SubCell"/>
</dbReference>
<proteinExistence type="inferred from homology"/>
<name>A0A058Z1V9_FONAL</name>
<dbReference type="GO" id="GO:0035267">
    <property type="term" value="C:NuA4 histone acetyltransferase complex"/>
    <property type="evidence" value="ECO:0007669"/>
    <property type="project" value="TreeGrafter"/>
</dbReference>
<dbReference type="AlphaFoldDB" id="A0A058Z1V9"/>
<dbReference type="GO" id="GO:0006357">
    <property type="term" value="P:regulation of transcription by RNA polymerase II"/>
    <property type="evidence" value="ECO:0007669"/>
    <property type="project" value="TreeGrafter"/>
</dbReference>
<evidence type="ECO:0000313" key="9">
    <source>
        <dbReference type="Proteomes" id="UP000030693"/>
    </source>
</evidence>
<dbReference type="PANTHER" id="PTHR13581:SF5">
    <property type="entry name" value="MRG_MORF4L-BINDING PROTEIN"/>
    <property type="match status" value="1"/>
</dbReference>